<accession>A0AAV4C2L6</accession>
<proteinExistence type="predicted"/>
<evidence type="ECO:0000313" key="2">
    <source>
        <dbReference type="Proteomes" id="UP000735302"/>
    </source>
</evidence>
<reference evidence="1 2" key="1">
    <citation type="journal article" date="2021" name="Elife">
        <title>Chloroplast acquisition without the gene transfer in kleptoplastic sea slugs, Plakobranchus ocellatus.</title>
        <authorList>
            <person name="Maeda T."/>
            <person name="Takahashi S."/>
            <person name="Yoshida T."/>
            <person name="Shimamura S."/>
            <person name="Takaki Y."/>
            <person name="Nagai Y."/>
            <person name="Toyoda A."/>
            <person name="Suzuki Y."/>
            <person name="Arimoto A."/>
            <person name="Ishii H."/>
            <person name="Satoh N."/>
            <person name="Nishiyama T."/>
            <person name="Hasebe M."/>
            <person name="Maruyama T."/>
            <person name="Minagawa J."/>
            <person name="Obokata J."/>
            <person name="Shigenobu S."/>
        </authorList>
    </citation>
    <scope>NUCLEOTIDE SEQUENCE [LARGE SCALE GENOMIC DNA]</scope>
</reference>
<keyword evidence="2" id="KW-1185">Reference proteome</keyword>
<protein>
    <submittedName>
        <fullName evidence="1">Uncharacterized protein</fullName>
    </submittedName>
</protein>
<evidence type="ECO:0000313" key="1">
    <source>
        <dbReference type="EMBL" id="GFO24914.1"/>
    </source>
</evidence>
<name>A0AAV4C2L6_9GAST</name>
<sequence length="74" mass="7501">MARSRGSKQSNISKQQSTAVIAARHYSPSSLQARALPLGRSQTAAGSWAGAGSWKLAAGGSWSASHGASVGLFS</sequence>
<gene>
    <name evidence="1" type="ORF">PoB_005141900</name>
</gene>
<comment type="caution">
    <text evidence="1">The sequence shown here is derived from an EMBL/GenBank/DDBJ whole genome shotgun (WGS) entry which is preliminary data.</text>
</comment>
<dbReference type="Proteomes" id="UP000735302">
    <property type="component" value="Unassembled WGS sequence"/>
</dbReference>
<organism evidence="1 2">
    <name type="scientific">Plakobranchus ocellatus</name>
    <dbReference type="NCBI Taxonomy" id="259542"/>
    <lineage>
        <taxon>Eukaryota</taxon>
        <taxon>Metazoa</taxon>
        <taxon>Spiralia</taxon>
        <taxon>Lophotrochozoa</taxon>
        <taxon>Mollusca</taxon>
        <taxon>Gastropoda</taxon>
        <taxon>Heterobranchia</taxon>
        <taxon>Euthyneura</taxon>
        <taxon>Panpulmonata</taxon>
        <taxon>Sacoglossa</taxon>
        <taxon>Placobranchoidea</taxon>
        <taxon>Plakobranchidae</taxon>
        <taxon>Plakobranchus</taxon>
    </lineage>
</organism>
<dbReference type="AlphaFoldDB" id="A0AAV4C2L6"/>
<dbReference type="EMBL" id="BLXT01005669">
    <property type="protein sequence ID" value="GFO24914.1"/>
    <property type="molecule type" value="Genomic_DNA"/>
</dbReference>